<dbReference type="InterPro" id="IPR012340">
    <property type="entry name" value="NA-bd_OB-fold"/>
</dbReference>
<dbReference type="SUPFAM" id="SSF56037">
    <property type="entry name" value="PheT/TilS domain"/>
    <property type="match status" value="1"/>
</dbReference>
<dbReference type="FunFam" id="2.40.50.140:FF:000045">
    <property type="entry name" value="Phenylalanine--tRNA ligase beta subunit"/>
    <property type="match status" value="1"/>
</dbReference>
<dbReference type="PROSITE" id="PS50886">
    <property type="entry name" value="TRBD"/>
    <property type="match status" value="1"/>
</dbReference>
<dbReference type="CDD" id="cd02796">
    <property type="entry name" value="tRNA_bind_bactPheRS"/>
    <property type="match status" value="1"/>
</dbReference>
<dbReference type="Gene3D" id="2.40.50.140">
    <property type="entry name" value="Nucleic acid-binding proteins"/>
    <property type="match status" value="1"/>
</dbReference>
<dbReference type="AlphaFoldDB" id="X0WA40"/>
<feature type="non-terminal residue" evidence="4">
    <location>
        <position position="1"/>
    </location>
</feature>
<reference evidence="4" key="1">
    <citation type="journal article" date="2014" name="Front. Microbiol.">
        <title>High frequency of phylogenetically diverse reductive dehalogenase-homologous genes in deep subseafloor sedimentary metagenomes.</title>
        <authorList>
            <person name="Kawai M."/>
            <person name="Futagami T."/>
            <person name="Toyoda A."/>
            <person name="Takaki Y."/>
            <person name="Nishi S."/>
            <person name="Hori S."/>
            <person name="Arai W."/>
            <person name="Tsubouchi T."/>
            <person name="Morono Y."/>
            <person name="Uchiyama I."/>
            <person name="Ito T."/>
            <person name="Fujiyama A."/>
            <person name="Inagaki F."/>
            <person name="Takami H."/>
        </authorList>
    </citation>
    <scope>NUCLEOTIDE SEQUENCE</scope>
    <source>
        <strain evidence="4">Expedition CK06-06</strain>
    </source>
</reference>
<keyword evidence="1" id="KW-0820">tRNA-binding</keyword>
<proteinExistence type="predicted"/>
<dbReference type="InterPro" id="IPR002547">
    <property type="entry name" value="tRNA-bd_dom"/>
</dbReference>
<evidence type="ECO:0000259" key="3">
    <source>
        <dbReference type="PROSITE" id="PS50886"/>
    </source>
</evidence>
<evidence type="ECO:0000256" key="1">
    <source>
        <dbReference type="ARBA" id="ARBA00022555"/>
    </source>
</evidence>
<dbReference type="NCBIfam" id="NF045760">
    <property type="entry name" value="YtpR"/>
    <property type="match status" value="1"/>
</dbReference>
<evidence type="ECO:0000313" key="4">
    <source>
        <dbReference type="EMBL" id="GAG20082.1"/>
    </source>
</evidence>
<dbReference type="EMBL" id="BARS01039538">
    <property type="protein sequence ID" value="GAG20082.1"/>
    <property type="molecule type" value="Genomic_DNA"/>
</dbReference>
<protein>
    <recommendedName>
        <fullName evidence="3">tRNA-binding domain-containing protein</fullName>
    </recommendedName>
</protein>
<dbReference type="Gene3D" id="3.30.56.10">
    <property type="match status" value="1"/>
</dbReference>
<sequence length="255" mass="26978">ISLNWLKDFVDFDLSPEELAATLTALGLEATVESRSFEFDGVVVGRITGIHPVKGTEHLTSCVVDTGTETLAIVCGAPNVVVGALVPVAVVNATLPGGVKIKPTKIRGQVSQGMICAEDELGLSDDHSGIIILEEQATLGQDFKEYLISSGDTTIDLDLTPNRGDAFSHLGVARDLAAKLGTPIRIPQISIEESATPVEELARVDITAPDGCHRYAARVITGIKVGPTPGWMVQRLEAVGLRSINNVVDASNYVL</sequence>
<dbReference type="InterPro" id="IPR020825">
    <property type="entry name" value="Phe-tRNA_synthase-like_B3/B4"/>
</dbReference>
<dbReference type="Pfam" id="PF01588">
    <property type="entry name" value="tRNA_bind"/>
    <property type="match status" value="1"/>
</dbReference>
<feature type="non-terminal residue" evidence="4">
    <location>
        <position position="255"/>
    </location>
</feature>
<accession>X0WA40</accession>
<name>X0WA40_9ZZZZ</name>
<dbReference type="SUPFAM" id="SSF50249">
    <property type="entry name" value="Nucleic acid-binding proteins"/>
    <property type="match status" value="1"/>
</dbReference>
<dbReference type="Pfam" id="PF03483">
    <property type="entry name" value="B3_4"/>
    <property type="match status" value="1"/>
</dbReference>
<dbReference type="GO" id="GO:0004826">
    <property type="term" value="F:phenylalanine-tRNA ligase activity"/>
    <property type="evidence" value="ECO:0007669"/>
    <property type="project" value="InterPro"/>
</dbReference>
<comment type="caution">
    <text evidence="4">The sequence shown here is derived from an EMBL/GenBank/DDBJ whole genome shotgun (WGS) entry which is preliminary data.</text>
</comment>
<dbReference type="InterPro" id="IPR033714">
    <property type="entry name" value="tRNA_bind_bactPheRS"/>
</dbReference>
<dbReference type="GO" id="GO:0000049">
    <property type="term" value="F:tRNA binding"/>
    <property type="evidence" value="ECO:0007669"/>
    <property type="project" value="UniProtKB-KW"/>
</dbReference>
<dbReference type="InterPro" id="IPR005146">
    <property type="entry name" value="B3/B4_tRNA-bd"/>
</dbReference>
<gene>
    <name evidence="4" type="ORF">S01H1_60370</name>
</gene>
<organism evidence="4">
    <name type="scientific">marine sediment metagenome</name>
    <dbReference type="NCBI Taxonomy" id="412755"/>
    <lineage>
        <taxon>unclassified sequences</taxon>
        <taxon>metagenomes</taxon>
        <taxon>ecological metagenomes</taxon>
    </lineage>
</organism>
<evidence type="ECO:0000256" key="2">
    <source>
        <dbReference type="ARBA" id="ARBA00022884"/>
    </source>
</evidence>
<dbReference type="Gene3D" id="3.50.40.10">
    <property type="entry name" value="Phenylalanyl-trna Synthetase, Chain B, domain 3"/>
    <property type="match status" value="1"/>
</dbReference>
<keyword evidence="2" id="KW-0694">RNA-binding</keyword>
<feature type="domain" description="TRNA-binding" evidence="3">
    <location>
        <begin position="36"/>
        <end position="144"/>
    </location>
</feature>